<dbReference type="PROSITE" id="PS51059">
    <property type="entry name" value="PARP_CATALYTIC"/>
    <property type="match status" value="1"/>
</dbReference>
<dbReference type="InterPro" id="IPR052056">
    <property type="entry name" value="Mono-ARTD/PARP"/>
</dbReference>
<dbReference type="InterPro" id="IPR043472">
    <property type="entry name" value="Macro_dom-like"/>
</dbReference>
<evidence type="ECO:0000256" key="4">
    <source>
        <dbReference type="ARBA" id="ARBA00023027"/>
    </source>
</evidence>
<gene>
    <name evidence="12" type="primary">LOC120049627</name>
</gene>
<keyword evidence="5" id="KW-0539">Nucleus</keyword>
<dbReference type="SUPFAM" id="SSF52949">
    <property type="entry name" value="Macro domain-like"/>
    <property type="match status" value="2"/>
</dbReference>
<name>A0A8U0R0A7_SALNM</name>
<dbReference type="InterPro" id="IPR057044">
    <property type="entry name" value="PARP14_KH_1"/>
</dbReference>
<dbReference type="CDD" id="cd01439">
    <property type="entry name" value="TCCD_inducible_PARP_like"/>
    <property type="match status" value="1"/>
</dbReference>
<evidence type="ECO:0000256" key="7">
    <source>
        <dbReference type="RuleBase" id="RU362114"/>
    </source>
</evidence>
<keyword evidence="4 7" id="KW-0520">NAD</keyword>
<dbReference type="InterPro" id="IPR002589">
    <property type="entry name" value="Macro_dom"/>
</dbReference>
<feature type="region of interest" description="Disordered" evidence="8">
    <location>
        <begin position="786"/>
        <end position="805"/>
    </location>
</feature>
<dbReference type="Gene3D" id="3.90.228.10">
    <property type="match status" value="1"/>
</dbReference>
<evidence type="ECO:0000256" key="2">
    <source>
        <dbReference type="ARBA" id="ARBA00022676"/>
    </source>
</evidence>
<dbReference type="Proteomes" id="UP000808372">
    <property type="component" value="Chromosome 1"/>
</dbReference>
<feature type="domain" description="Macro" evidence="10">
    <location>
        <begin position="1026"/>
        <end position="1200"/>
    </location>
</feature>
<dbReference type="InterPro" id="IPR012317">
    <property type="entry name" value="Poly(ADP-ribose)pol_cat_dom"/>
</dbReference>
<dbReference type="RefSeq" id="XP_038851872.1">
    <property type="nucleotide sequence ID" value="XM_038995944.1"/>
</dbReference>
<dbReference type="Pfam" id="PF00644">
    <property type="entry name" value="PARP"/>
    <property type="match status" value="1"/>
</dbReference>
<dbReference type="SUPFAM" id="SSF54928">
    <property type="entry name" value="RNA-binding domain, RBD"/>
    <property type="match status" value="1"/>
</dbReference>
<dbReference type="Pfam" id="PF23248">
    <property type="entry name" value="KH_PARP14_2"/>
    <property type="match status" value="1"/>
</dbReference>
<dbReference type="InterPro" id="IPR057043">
    <property type="entry name" value="PARP14_KH_2"/>
</dbReference>
<dbReference type="SMART" id="SM00506">
    <property type="entry name" value="A1pp"/>
    <property type="match status" value="2"/>
</dbReference>
<protein>
    <recommendedName>
        <fullName evidence="7">Poly [ADP-ribose] polymerase</fullName>
        <shortName evidence="7">PARP</shortName>
        <ecNumber evidence="7">2.4.2.-</ecNumber>
    </recommendedName>
</protein>
<dbReference type="InterPro" id="IPR057050">
    <property type="entry name" value="RRM_PARP14_2"/>
</dbReference>
<dbReference type="PANTHER" id="PTHR14453">
    <property type="entry name" value="PARP/ZINC FINGER CCCH TYPE DOMAIN CONTAINING PROTEIN"/>
    <property type="match status" value="1"/>
</dbReference>
<dbReference type="GeneID" id="120049627"/>
<organism evidence="11 12">
    <name type="scientific">Salvelinus namaycush</name>
    <name type="common">Lake trout</name>
    <name type="synonym">Salmo namaycush</name>
    <dbReference type="NCBI Taxonomy" id="8040"/>
    <lineage>
        <taxon>Eukaryota</taxon>
        <taxon>Metazoa</taxon>
        <taxon>Chordata</taxon>
        <taxon>Craniata</taxon>
        <taxon>Vertebrata</taxon>
        <taxon>Euteleostomi</taxon>
        <taxon>Actinopterygii</taxon>
        <taxon>Neopterygii</taxon>
        <taxon>Teleostei</taxon>
        <taxon>Protacanthopterygii</taxon>
        <taxon>Salmoniformes</taxon>
        <taxon>Salmonidae</taxon>
        <taxon>Salmoninae</taxon>
        <taxon>Salvelinus</taxon>
    </lineage>
</organism>
<dbReference type="GO" id="GO:0005634">
    <property type="term" value="C:nucleus"/>
    <property type="evidence" value="ECO:0007669"/>
    <property type="project" value="UniProtKB-SubCell"/>
</dbReference>
<accession>A0A8U0R0A7</accession>
<feature type="domain" description="PARP catalytic" evidence="9">
    <location>
        <begin position="1343"/>
        <end position="1539"/>
    </location>
</feature>
<dbReference type="EC" id="2.4.2.-" evidence="7"/>
<dbReference type="FunFam" id="3.90.228.10:FF:000008">
    <property type="entry name" value="Poly [ADP-ribose] polymerase"/>
    <property type="match status" value="1"/>
</dbReference>
<evidence type="ECO:0000256" key="3">
    <source>
        <dbReference type="ARBA" id="ARBA00022679"/>
    </source>
</evidence>
<dbReference type="Pfam" id="PF23253">
    <property type="entry name" value="KH_PARP14_6"/>
    <property type="match status" value="1"/>
</dbReference>
<dbReference type="Pfam" id="PF23252">
    <property type="entry name" value="KH_PARP14_5"/>
    <property type="match status" value="1"/>
</dbReference>
<evidence type="ECO:0000256" key="1">
    <source>
        <dbReference type="ARBA" id="ARBA00004123"/>
    </source>
</evidence>
<dbReference type="Pfam" id="PF23254">
    <property type="entry name" value="KH_PARP14_8"/>
    <property type="match status" value="1"/>
</dbReference>
<dbReference type="Pfam" id="PF23245">
    <property type="entry name" value="RRM_PARP14_2"/>
    <property type="match status" value="1"/>
</dbReference>
<dbReference type="InterPro" id="IPR057047">
    <property type="entry name" value="PARP14_KH_5"/>
</dbReference>
<dbReference type="InterPro" id="IPR057045">
    <property type="entry name" value="PARP14_KH_3"/>
</dbReference>
<dbReference type="GO" id="GO:0070212">
    <property type="term" value="P:protein poly-ADP-ribosylation"/>
    <property type="evidence" value="ECO:0007669"/>
    <property type="project" value="TreeGrafter"/>
</dbReference>
<proteinExistence type="inferred from homology"/>
<dbReference type="GO" id="GO:0003950">
    <property type="term" value="F:NAD+ poly-ADP-ribosyltransferase activity"/>
    <property type="evidence" value="ECO:0007669"/>
    <property type="project" value="UniProtKB-UniRule"/>
</dbReference>
<evidence type="ECO:0000259" key="9">
    <source>
        <dbReference type="PROSITE" id="PS51059"/>
    </source>
</evidence>
<dbReference type="Gene3D" id="3.40.220.10">
    <property type="entry name" value="Leucine Aminopeptidase, subunit E, domain 1"/>
    <property type="match status" value="2"/>
</dbReference>
<dbReference type="PROSITE" id="PS51154">
    <property type="entry name" value="MACRO"/>
    <property type="match status" value="2"/>
</dbReference>
<dbReference type="Gene3D" id="3.30.70.330">
    <property type="match status" value="2"/>
</dbReference>
<dbReference type="InterPro" id="IPR057049">
    <property type="entry name" value="PARP14_KH_8"/>
</dbReference>
<evidence type="ECO:0000256" key="6">
    <source>
        <dbReference type="ARBA" id="ARBA00024347"/>
    </source>
</evidence>
<dbReference type="GO" id="GO:0003714">
    <property type="term" value="F:transcription corepressor activity"/>
    <property type="evidence" value="ECO:0007669"/>
    <property type="project" value="TreeGrafter"/>
</dbReference>
<keyword evidence="11" id="KW-1185">Reference proteome</keyword>
<dbReference type="GO" id="GO:0003676">
    <property type="term" value="F:nucleic acid binding"/>
    <property type="evidence" value="ECO:0007669"/>
    <property type="project" value="InterPro"/>
</dbReference>
<dbReference type="Pfam" id="PF23084">
    <property type="entry name" value="KH_PARP14_1"/>
    <property type="match status" value="1"/>
</dbReference>
<sequence length="1539" mass="170978">MAEAYSFTLLVELGNPDVPKVQNKLIKYFQSKKSNGGDCLVEVSNGQRAVVRFRTEEARQKVLGKQVHEIKLDQGVLKLTVRLPPDGVTSSQETPSAVNSGKPNTAATGPKDLLQGGNTAPPEIQGEMVSVSAPTDEEEQGSTSALLENIQESVDQELLEMLVENVLKDSPSASENFSLEILPDSCLAVVTFQNAKATEHFMSSCPGNRKFMQKQLRVKPLEVTAKVKVENIPPKFSSEHLSLHYDKYEVVEDVIMTEEDQSAIITFQDPKAVDRILKQQHKEMKVFPFYESLGMALYGKDRPTLKLPAAFTENIDQAIWRYLSDKQGVAETIHKNMADHFCKVDFQQPTVQLSPLPSLLQQKDVEAKHINKWKTTAKAVFIQALSKFKSLELQIQANAWEAHEGAIHKEMSGEAVVVVPDKPRGIVKVVGLEEDVDRLKQTLNGIMDRIANSIEREKTGITEEFPLPPSIYHILLQDGLQDKIAGEFPELKMTYNHQNQSVILFGLTQEVLGANRKFMEGGMAVKRRMVQLDNYVFEFLQKNNEGDEEQFTSTLFTSQGINAGLELERKGVQLLAVSEEVLSEAENQLDTLLISQYIDVEDSNVLKMSEWQDLVTDLEKAFNTPSKKCIIRTPGVYPSLQVVISGYKQTVDSVRKKVDDYLCQNTPVDETLEVKSKAIVKFIEEHNKNAWSDKVKDTVKVSFKDKAICLSGIRVYVKDCMDFFQNFISSTSFDILRVSKPGGKKFFQEKEAMCVEEVLRQTGCVVHLVEKDDQTVQAMEDTDQKGFGSHGKSLQQHNHPTFSTQNQHRLIQSRDGSDRVQTKEGLTIILMKGNIQDATTQVVVNTVGLDLLLHSGAVSNAILKAAGPRLQDLINEQGPAGSAADGAVIITDGCNLKSKLVFHTIAPKWDQGKGAAQKLLSGIVEECLGEAEQQRLVSMTFPAIGTGNLGFPKDLVASLMLDQVLQFSSKKKHKHLKEVVFILHPGDPDTIQAFSDEFNKRFTTKSATSGGSAAVSTQKIKGSSSSSAMYEIKMSGVVVQAVTGDITKETTDVIVNSSNSSFSLKSGVSKAILDAAGPTVETECQRLGAQPHEGMIMTKPGNLQCKKIIHLVIQTDTKKIQQSVEGALKMCTKNNFTSISLPAIGTGQGNIQPSEVADVMLDAVVEVVGKKSQNSLKLVRMVIFQPAMLNDFHTSMLKKEGTDAQEKEGFFQNVLSFFTRRKVDNGQQNEVIEIESQDMDPACFHICGVSQAHVDHAKQVIKDLIVKEQDFNLINDKALFSLSELDLQNIYDMQTAMDVSISFPTSSQEEAKLTIEGLSKDVLKASNEIHEMLKKVRPEDTFKDVPQHWDDMPANTPCLSFPIQPETQEHIDVLKQFEDTCKKNVLKIERIQNPGLWGGFQIKKKDMEVRNGHQNNERKLFHGACHTTIDKINELGFNRSYAGKNAALYGDGTYFAVKANYSAKDTYSKPDPQGQKYMYLCRVLTGDFTTGTPGMKVPPPKINSTIQLYDSVTDSVSPPSMFIIFHDSQAYPEYLITFK</sequence>
<feature type="compositionally biased region" description="Polar residues" evidence="8">
    <location>
        <begin position="88"/>
        <end position="107"/>
    </location>
</feature>
<comment type="subcellular location">
    <subcellularLocation>
        <location evidence="1">Nucleus</location>
    </subcellularLocation>
</comment>
<dbReference type="KEGG" id="snh:120049627"/>
<dbReference type="Pfam" id="PF23251">
    <property type="entry name" value="KH_PARP14_4"/>
    <property type="match status" value="1"/>
</dbReference>
<reference evidence="12" key="1">
    <citation type="submission" date="2025-08" db="UniProtKB">
        <authorList>
            <consortium name="RefSeq"/>
        </authorList>
    </citation>
    <scope>IDENTIFICATION</scope>
    <source>
        <tissue evidence="12">White muscle</tissue>
    </source>
</reference>
<dbReference type="Pfam" id="PF23085">
    <property type="entry name" value="RRM_PARP14_3"/>
    <property type="match status" value="1"/>
</dbReference>
<evidence type="ECO:0000259" key="10">
    <source>
        <dbReference type="PROSITE" id="PS51154"/>
    </source>
</evidence>
<dbReference type="Pfam" id="PF23249">
    <property type="entry name" value="KH_PARP14_3"/>
    <property type="match status" value="1"/>
</dbReference>
<dbReference type="InterPro" id="IPR057048">
    <property type="entry name" value="PARP14_KH_6"/>
</dbReference>
<evidence type="ECO:0000313" key="12">
    <source>
        <dbReference type="RefSeq" id="XP_038851872.1"/>
    </source>
</evidence>
<keyword evidence="2 7" id="KW-0328">Glycosyltransferase</keyword>
<dbReference type="Pfam" id="PF01661">
    <property type="entry name" value="Macro"/>
    <property type="match status" value="2"/>
</dbReference>
<dbReference type="GO" id="GO:0005737">
    <property type="term" value="C:cytoplasm"/>
    <property type="evidence" value="ECO:0007669"/>
    <property type="project" value="TreeGrafter"/>
</dbReference>
<dbReference type="InterPro" id="IPR057046">
    <property type="entry name" value="PARP14_KH_4"/>
</dbReference>
<dbReference type="Pfam" id="PF23222">
    <property type="entry name" value="RRM_PARP14_1"/>
    <property type="match status" value="1"/>
</dbReference>
<feature type="region of interest" description="Disordered" evidence="8">
    <location>
        <begin position="84"/>
        <end position="124"/>
    </location>
</feature>
<dbReference type="InterPro" id="IPR012677">
    <property type="entry name" value="Nucleotide-bd_a/b_plait_sf"/>
</dbReference>
<feature type="domain" description="Macro" evidence="10">
    <location>
        <begin position="815"/>
        <end position="1002"/>
    </location>
</feature>
<evidence type="ECO:0000313" key="11">
    <source>
        <dbReference type="Proteomes" id="UP000808372"/>
    </source>
</evidence>
<comment type="similarity">
    <text evidence="6">Belongs to the ARTD/PARP family.</text>
</comment>
<dbReference type="PANTHER" id="PTHR14453:SF89">
    <property type="entry name" value="PROTEIN MONO-ADP-RIBOSYLTRANSFERASE PARP14"/>
    <property type="match status" value="1"/>
</dbReference>
<dbReference type="GO" id="GO:0010629">
    <property type="term" value="P:negative regulation of gene expression"/>
    <property type="evidence" value="ECO:0007669"/>
    <property type="project" value="TreeGrafter"/>
</dbReference>
<dbReference type="InterPro" id="IPR057051">
    <property type="entry name" value="PARP14_RPM_1"/>
</dbReference>
<evidence type="ECO:0000256" key="8">
    <source>
        <dbReference type="SAM" id="MobiDB-lite"/>
    </source>
</evidence>
<dbReference type="GO" id="GO:1990404">
    <property type="term" value="F:NAD+-protein mono-ADP-ribosyltransferase activity"/>
    <property type="evidence" value="ECO:0007669"/>
    <property type="project" value="TreeGrafter"/>
</dbReference>
<keyword evidence="3 7" id="KW-0808">Transferase</keyword>
<feature type="compositionally biased region" description="Polar residues" evidence="8">
    <location>
        <begin position="792"/>
        <end position="805"/>
    </location>
</feature>
<dbReference type="InterPro" id="IPR035979">
    <property type="entry name" value="RBD_domain_sf"/>
</dbReference>
<evidence type="ECO:0000256" key="5">
    <source>
        <dbReference type="ARBA" id="ARBA00023242"/>
    </source>
</evidence>
<dbReference type="SUPFAM" id="SSF56399">
    <property type="entry name" value="ADP-ribosylation"/>
    <property type="match status" value="1"/>
</dbReference>